<dbReference type="InterPro" id="IPR013783">
    <property type="entry name" value="Ig-like_fold"/>
</dbReference>
<sequence>MGAYHLFCLFLAFPLVASQASPDFDLKWDIRCSRESKQEIILSWYPPQLSESEVFQYNVSCNLDDYYWLNFTTTGFTHKIPVIAGEKFVASVTPIIESKDGVRYGGVPATTKLTESTATDQSVPSNVTLVQVSSTEAILSWNPPINKGGEILGYKVLYTSGQTPSKMDVGNFTRVSMRFGNEASAIEASVATTTEKNVESQKWHFSKIVRIELPTTGSAPI</sequence>
<feature type="chain" id="PRO_5043135343" evidence="1">
    <location>
        <begin position="21"/>
        <end position="221"/>
    </location>
</feature>
<dbReference type="SUPFAM" id="SSF49265">
    <property type="entry name" value="Fibronectin type III"/>
    <property type="match status" value="1"/>
</dbReference>
<keyword evidence="1" id="KW-0732">Signal</keyword>
<dbReference type="AlphaFoldDB" id="A0A158QC00"/>
<protein>
    <submittedName>
        <fullName evidence="5">Fibronectin type-III domain-containing protein</fullName>
    </submittedName>
</protein>
<dbReference type="Proteomes" id="UP000274504">
    <property type="component" value="Unassembled WGS sequence"/>
</dbReference>
<reference evidence="5" key="1">
    <citation type="submission" date="2016-04" db="UniProtKB">
        <authorList>
            <consortium name="WormBaseParasite"/>
        </authorList>
    </citation>
    <scope>IDENTIFICATION</scope>
</reference>
<dbReference type="WBParaSite" id="HDID_0000074901-mRNA-1">
    <property type="protein sequence ID" value="HDID_0000074901-mRNA-1"/>
    <property type="gene ID" value="HDID_0000074901"/>
</dbReference>
<accession>A0A158QC00</accession>
<evidence type="ECO:0000313" key="4">
    <source>
        <dbReference type="Proteomes" id="UP000274504"/>
    </source>
</evidence>
<organism evidence="5">
    <name type="scientific">Hymenolepis diminuta</name>
    <name type="common">Rat tapeworm</name>
    <dbReference type="NCBI Taxonomy" id="6216"/>
    <lineage>
        <taxon>Eukaryota</taxon>
        <taxon>Metazoa</taxon>
        <taxon>Spiralia</taxon>
        <taxon>Lophotrochozoa</taxon>
        <taxon>Platyhelminthes</taxon>
        <taxon>Cestoda</taxon>
        <taxon>Eucestoda</taxon>
        <taxon>Cyclophyllidea</taxon>
        <taxon>Hymenolepididae</taxon>
        <taxon>Hymenolepis</taxon>
    </lineage>
</organism>
<name>A0A158QC00_HYMDI</name>
<proteinExistence type="predicted"/>
<gene>
    <name evidence="3" type="ORF">HDID_LOCUS750</name>
</gene>
<evidence type="ECO:0000313" key="5">
    <source>
        <dbReference type="WBParaSite" id="HDID_0000074901-mRNA-1"/>
    </source>
</evidence>
<dbReference type="CDD" id="cd00063">
    <property type="entry name" value="FN3"/>
    <property type="match status" value="1"/>
</dbReference>
<dbReference type="InterPro" id="IPR003961">
    <property type="entry name" value="FN3_dom"/>
</dbReference>
<evidence type="ECO:0000313" key="3">
    <source>
        <dbReference type="EMBL" id="VDL17828.1"/>
    </source>
</evidence>
<dbReference type="OrthoDB" id="6266590at2759"/>
<reference evidence="3 4" key="2">
    <citation type="submission" date="2018-11" db="EMBL/GenBank/DDBJ databases">
        <authorList>
            <consortium name="Pathogen Informatics"/>
        </authorList>
    </citation>
    <scope>NUCLEOTIDE SEQUENCE [LARGE SCALE GENOMIC DNA]</scope>
</reference>
<dbReference type="EMBL" id="UYSG01000108">
    <property type="protein sequence ID" value="VDL17828.1"/>
    <property type="molecule type" value="Genomic_DNA"/>
</dbReference>
<evidence type="ECO:0000259" key="2">
    <source>
        <dbReference type="PROSITE" id="PS50853"/>
    </source>
</evidence>
<dbReference type="InterPro" id="IPR036116">
    <property type="entry name" value="FN3_sf"/>
</dbReference>
<feature type="domain" description="Fibronectin type-III" evidence="2">
    <location>
        <begin position="123"/>
        <end position="214"/>
    </location>
</feature>
<dbReference type="Pfam" id="PF00041">
    <property type="entry name" value="fn3"/>
    <property type="match status" value="1"/>
</dbReference>
<evidence type="ECO:0000256" key="1">
    <source>
        <dbReference type="SAM" id="SignalP"/>
    </source>
</evidence>
<dbReference type="PROSITE" id="PS50853">
    <property type="entry name" value="FN3"/>
    <property type="match status" value="1"/>
</dbReference>
<feature type="signal peptide" evidence="1">
    <location>
        <begin position="1"/>
        <end position="20"/>
    </location>
</feature>
<dbReference type="Gene3D" id="2.60.40.10">
    <property type="entry name" value="Immunoglobulins"/>
    <property type="match status" value="1"/>
</dbReference>